<dbReference type="AlphaFoldDB" id="A0A9X9PXJ5"/>
<protein>
    <submittedName>
        <fullName evidence="1">Uncharacterized protein</fullName>
    </submittedName>
</protein>
<dbReference type="Proteomes" id="UP000269945">
    <property type="component" value="Unassembled WGS sequence"/>
</dbReference>
<sequence>MHARVSKMVEGKRVDVSMLVTMPLNSPTALGNVTHKGPHTATI</sequence>
<accession>A0A9X9PXJ5</accession>
<evidence type="ECO:0000313" key="1">
    <source>
        <dbReference type="EMBL" id="VCW74814.1"/>
    </source>
</evidence>
<comment type="caution">
    <text evidence="1">The sequence shown here is derived from an EMBL/GenBank/DDBJ whole genome shotgun (WGS) entry which is preliminary data.</text>
</comment>
<keyword evidence="2" id="KW-1185">Reference proteome</keyword>
<evidence type="ECO:0000313" key="2">
    <source>
        <dbReference type="Proteomes" id="UP000269945"/>
    </source>
</evidence>
<reference evidence="1 2" key="1">
    <citation type="submission" date="2018-10" db="EMBL/GenBank/DDBJ databases">
        <authorList>
            <person name="Ekblom R."/>
            <person name="Jareborg N."/>
        </authorList>
    </citation>
    <scope>NUCLEOTIDE SEQUENCE [LARGE SCALE GENOMIC DNA]</scope>
    <source>
        <tissue evidence="1">Muscle</tissue>
    </source>
</reference>
<proteinExistence type="predicted"/>
<gene>
    <name evidence="1" type="ORF">BN2614_LOCUS1</name>
</gene>
<organism evidence="1 2">
    <name type="scientific">Gulo gulo</name>
    <name type="common">Wolverine</name>
    <name type="synonym">Gluton</name>
    <dbReference type="NCBI Taxonomy" id="48420"/>
    <lineage>
        <taxon>Eukaryota</taxon>
        <taxon>Metazoa</taxon>
        <taxon>Chordata</taxon>
        <taxon>Craniata</taxon>
        <taxon>Vertebrata</taxon>
        <taxon>Euteleostomi</taxon>
        <taxon>Mammalia</taxon>
        <taxon>Eutheria</taxon>
        <taxon>Laurasiatheria</taxon>
        <taxon>Carnivora</taxon>
        <taxon>Caniformia</taxon>
        <taxon>Musteloidea</taxon>
        <taxon>Mustelidae</taxon>
        <taxon>Guloninae</taxon>
        <taxon>Gulo</taxon>
    </lineage>
</organism>
<dbReference type="EMBL" id="CYRY02006807">
    <property type="protein sequence ID" value="VCW74814.1"/>
    <property type="molecule type" value="Genomic_DNA"/>
</dbReference>
<name>A0A9X9PXJ5_GULGU</name>